<evidence type="ECO:0000313" key="3">
    <source>
        <dbReference type="Proteomes" id="UP000646365"/>
    </source>
</evidence>
<dbReference type="InterPro" id="IPR002347">
    <property type="entry name" value="SDR_fam"/>
</dbReference>
<dbReference type="InterPro" id="IPR050259">
    <property type="entry name" value="SDR"/>
</dbReference>
<dbReference type="EMBL" id="BMJQ01000029">
    <property type="protein sequence ID" value="GGF49213.1"/>
    <property type="molecule type" value="Genomic_DNA"/>
</dbReference>
<gene>
    <name evidence="2" type="ORF">GCM10011611_64510</name>
</gene>
<dbReference type="Pfam" id="PF13561">
    <property type="entry name" value="adh_short_C2"/>
    <property type="match status" value="1"/>
</dbReference>
<accession>A0A8J3E7T5</accession>
<proteinExistence type="inferred from homology"/>
<comment type="caution">
    <text evidence="2">The sequence shown here is derived from an EMBL/GenBank/DDBJ whole genome shotgun (WGS) entry which is preliminary data.</text>
</comment>
<comment type="similarity">
    <text evidence="1">Belongs to the short-chain dehydrogenases/reductases (SDR) family.</text>
</comment>
<dbReference type="Proteomes" id="UP000646365">
    <property type="component" value="Unassembled WGS sequence"/>
</dbReference>
<evidence type="ECO:0000256" key="1">
    <source>
        <dbReference type="ARBA" id="ARBA00006484"/>
    </source>
</evidence>
<dbReference type="RefSeq" id="WP_189052329.1">
    <property type="nucleotide sequence ID" value="NZ_BMJQ01000029.1"/>
</dbReference>
<dbReference type="PANTHER" id="PTHR42879">
    <property type="entry name" value="3-OXOACYL-(ACYL-CARRIER-PROTEIN) REDUCTASE"/>
    <property type="match status" value="1"/>
</dbReference>
<protein>
    <submittedName>
        <fullName evidence="2">Oxidoreductase/short-chain dehydrogenase</fullName>
    </submittedName>
</protein>
<dbReference type="InterPro" id="IPR036291">
    <property type="entry name" value="NAD(P)-bd_dom_sf"/>
</dbReference>
<dbReference type="AlphaFoldDB" id="A0A8J3E7T5"/>
<dbReference type="Gene3D" id="3.40.50.720">
    <property type="entry name" value="NAD(P)-binding Rossmann-like Domain"/>
    <property type="match status" value="1"/>
</dbReference>
<evidence type="ECO:0000313" key="2">
    <source>
        <dbReference type="EMBL" id="GGF49213.1"/>
    </source>
</evidence>
<reference evidence="2" key="2">
    <citation type="submission" date="2020-09" db="EMBL/GenBank/DDBJ databases">
        <authorList>
            <person name="Sun Q."/>
            <person name="Zhou Y."/>
        </authorList>
    </citation>
    <scope>NUCLEOTIDE SEQUENCE</scope>
    <source>
        <strain evidence="2">CGMCC 1.15725</strain>
    </source>
</reference>
<dbReference type="SUPFAM" id="SSF51735">
    <property type="entry name" value="NAD(P)-binding Rossmann-fold domains"/>
    <property type="match status" value="1"/>
</dbReference>
<reference evidence="2" key="1">
    <citation type="journal article" date="2014" name="Int. J. Syst. Evol. Microbiol.">
        <title>Complete genome sequence of Corynebacterium casei LMG S-19264T (=DSM 44701T), isolated from a smear-ripened cheese.</title>
        <authorList>
            <consortium name="US DOE Joint Genome Institute (JGI-PGF)"/>
            <person name="Walter F."/>
            <person name="Albersmeier A."/>
            <person name="Kalinowski J."/>
            <person name="Ruckert C."/>
        </authorList>
    </citation>
    <scope>NUCLEOTIDE SEQUENCE</scope>
    <source>
        <strain evidence="2">CGMCC 1.15725</strain>
    </source>
</reference>
<keyword evidence="3" id="KW-1185">Reference proteome</keyword>
<organism evidence="2 3">
    <name type="scientific">Aliidongia dinghuensis</name>
    <dbReference type="NCBI Taxonomy" id="1867774"/>
    <lineage>
        <taxon>Bacteria</taxon>
        <taxon>Pseudomonadati</taxon>
        <taxon>Pseudomonadota</taxon>
        <taxon>Alphaproteobacteria</taxon>
        <taxon>Rhodospirillales</taxon>
        <taxon>Dongiaceae</taxon>
        <taxon>Aliidongia</taxon>
    </lineage>
</organism>
<dbReference type="PANTHER" id="PTHR42879:SF6">
    <property type="entry name" value="NADPH-DEPENDENT REDUCTASE BACG"/>
    <property type="match status" value="1"/>
</dbReference>
<sequence length="237" mass="24987">MPNTTDRPVAIVTAASRGMGEAIARELARRNYRMALLARSESVLELAQELGGVALQGSVSDAADLERLVALALDSYGRIDVVANNTGHPPTGPLLDIADADWHVGLDMVVLNIVRMSRLVTPHMVAAGGGAIVNISTIGATQPDARFPVSAVLRAGLANFAKLFAERYAAENVRMNNVLPGRIDSYPQPPERIADIPAKRLGRVGEIAEVVAFLASDAASYINGQSLIVDGGLVRGT</sequence>
<name>A0A8J3E7T5_9PROT</name>
<dbReference type="PRINTS" id="PR00081">
    <property type="entry name" value="GDHRDH"/>
</dbReference>